<dbReference type="Gene3D" id="3.30.470.20">
    <property type="entry name" value="ATP-grasp fold, B domain"/>
    <property type="match status" value="1"/>
</dbReference>
<dbReference type="GO" id="GO:0046872">
    <property type="term" value="F:metal ion binding"/>
    <property type="evidence" value="ECO:0007669"/>
    <property type="project" value="InterPro"/>
</dbReference>
<comment type="caution">
    <text evidence="10">The sequence shown here is derived from an EMBL/GenBank/DDBJ whole genome shotgun (WGS) entry which is preliminary data.</text>
</comment>
<accession>A0A1Z5JLA9</accession>
<evidence type="ECO:0000313" key="10">
    <source>
        <dbReference type="EMBL" id="GAX14774.1"/>
    </source>
</evidence>
<dbReference type="Gene3D" id="2.40.50.100">
    <property type="match status" value="1"/>
</dbReference>
<evidence type="ECO:0000259" key="8">
    <source>
        <dbReference type="PROSITE" id="PS50975"/>
    </source>
</evidence>
<dbReference type="GO" id="GO:0005739">
    <property type="term" value="C:mitochondrion"/>
    <property type="evidence" value="ECO:0007669"/>
    <property type="project" value="TreeGrafter"/>
</dbReference>
<evidence type="ECO:0000256" key="4">
    <source>
        <dbReference type="ARBA" id="ARBA00022840"/>
    </source>
</evidence>
<dbReference type="InParanoid" id="A0A1Z5JLA9"/>
<proteinExistence type="predicted"/>
<dbReference type="PROSITE" id="PS00188">
    <property type="entry name" value="BIOTIN"/>
    <property type="match status" value="1"/>
</dbReference>
<dbReference type="SUPFAM" id="SSF52440">
    <property type="entry name" value="PreATP-grasp domain"/>
    <property type="match status" value="1"/>
</dbReference>
<dbReference type="PROSITE" id="PS50975">
    <property type="entry name" value="ATP_GRASP"/>
    <property type="match status" value="1"/>
</dbReference>
<reference evidence="10 11" key="1">
    <citation type="journal article" date="2015" name="Plant Cell">
        <title>Oil accumulation by the oleaginous diatom Fistulifera solaris as revealed by the genome and transcriptome.</title>
        <authorList>
            <person name="Tanaka T."/>
            <person name="Maeda Y."/>
            <person name="Veluchamy A."/>
            <person name="Tanaka M."/>
            <person name="Abida H."/>
            <person name="Marechal E."/>
            <person name="Bowler C."/>
            <person name="Muto M."/>
            <person name="Sunaga Y."/>
            <person name="Tanaka M."/>
            <person name="Yoshino T."/>
            <person name="Taniguchi T."/>
            <person name="Fukuda Y."/>
            <person name="Nemoto M."/>
            <person name="Matsumoto M."/>
            <person name="Wong P.S."/>
            <person name="Aburatani S."/>
            <person name="Fujibuchi W."/>
        </authorList>
    </citation>
    <scope>NUCLEOTIDE SEQUENCE [LARGE SCALE GENOMIC DNA]</scope>
    <source>
        <strain evidence="10 11">JPCC DA0580</strain>
    </source>
</reference>
<dbReference type="InterPro" id="IPR050856">
    <property type="entry name" value="Biotin_carboxylase_complex"/>
</dbReference>
<dbReference type="Pfam" id="PF02785">
    <property type="entry name" value="Biotin_carb_C"/>
    <property type="match status" value="1"/>
</dbReference>
<dbReference type="PROSITE" id="PS50979">
    <property type="entry name" value="BC"/>
    <property type="match status" value="1"/>
</dbReference>
<feature type="domain" description="Lipoyl-binding" evidence="7">
    <location>
        <begin position="633"/>
        <end position="708"/>
    </location>
</feature>
<comment type="cofactor">
    <cofactor evidence="1">
        <name>biotin</name>
        <dbReference type="ChEBI" id="CHEBI:57586"/>
    </cofactor>
</comment>
<evidence type="ECO:0000259" key="9">
    <source>
        <dbReference type="PROSITE" id="PS50979"/>
    </source>
</evidence>
<dbReference type="InterPro" id="IPR005481">
    <property type="entry name" value="BC-like_N"/>
</dbReference>
<keyword evidence="11" id="KW-1185">Reference proteome</keyword>
<dbReference type="FunFam" id="3.30.1490.20:FF:000003">
    <property type="entry name" value="acetyl-CoA carboxylase isoform X1"/>
    <property type="match status" value="1"/>
</dbReference>
<dbReference type="InterPro" id="IPR005482">
    <property type="entry name" value="Biotin_COase_C"/>
</dbReference>
<dbReference type="OrthoDB" id="196847at2759"/>
<dbReference type="GO" id="GO:0004485">
    <property type="term" value="F:methylcrotonoyl-CoA carboxylase activity"/>
    <property type="evidence" value="ECO:0007669"/>
    <property type="project" value="UniProtKB-EC"/>
</dbReference>
<keyword evidence="4 6" id="KW-0067">ATP-binding</keyword>
<dbReference type="PANTHER" id="PTHR18866">
    <property type="entry name" value="CARBOXYLASE:PYRUVATE/ACETYL-COA/PROPIONYL-COA CARBOXYLASE"/>
    <property type="match status" value="1"/>
</dbReference>
<dbReference type="PROSITE" id="PS50968">
    <property type="entry name" value="BIOTINYL_LIPOYL"/>
    <property type="match status" value="1"/>
</dbReference>
<keyword evidence="3 6" id="KW-0547">Nucleotide-binding</keyword>
<evidence type="ECO:0000259" key="7">
    <source>
        <dbReference type="PROSITE" id="PS50968"/>
    </source>
</evidence>
<evidence type="ECO:0000256" key="5">
    <source>
        <dbReference type="ARBA" id="ARBA00023267"/>
    </source>
</evidence>
<dbReference type="Pfam" id="PF00364">
    <property type="entry name" value="Biotin_lipoyl"/>
    <property type="match status" value="1"/>
</dbReference>
<name>A0A1Z5JLA9_FISSO</name>
<dbReference type="SUPFAM" id="SSF51246">
    <property type="entry name" value="Rudiment single hybrid motif"/>
    <property type="match status" value="1"/>
</dbReference>
<dbReference type="AlphaFoldDB" id="A0A1Z5JLA9"/>
<gene>
    <name evidence="10" type="ORF">FisN_25Lh031</name>
</gene>
<dbReference type="Proteomes" id="UP000198406">
    <property type="component" value="Unassembled WGS sequence"/>
</dbReference>
<feature type="domain" description="Biotin carboxylation" evidence="9">
    <location>
        <begin position="29"/>
        <end position="472"/>
    </location>
</feature>
<dbReference type="InterPro" id="IPR005479">
    <property type="entry name" value="CPAse_ATP-bd"/>
</dbReference>
<dbReference type="InterPro" id="IPR011764">
    <property type="entry name" value="Biotin_carboxylation_dom"/>
</dbReference>
<dbReference type="SUPFAM" id="SSF51230">
    <property type="entry name" value="Single hybrid motif"/>
    <property type="match status" value="1"/>
</dbReference>
<dbReference type="Pfam" id="PF00289">
    <property type="entry name" value="Biotin_carb_N"/>
    <property type="match status" value="1"/>
</dbReference>
<dbReference type="SMART" id="SM00878">
    <property type="entry name" value="Biotin_carb_C"/>
    <property type="match status" value="1"/>
</dbReference>
<dbReference type="PANTHER" id="PTHR18866:SF33">
    <property type="entry name" value="METHYLCROTONOYL-COA CARBOXYLASE SUBUNIT ALPHA, MITOCHONDRIAL-RELATED"/>
    <property type="match status" value="1"/>
</dbReference>
<keyword evidence="5" id="KW-0092">Biotin</keyword>
<keyword evidence="2 10" id="KW-0436">Ligase</keyword>
<dbReference type="InterPro" id="IPR016185">
    <property type="entry name" value="PreATP-grasp_dom_sf"/>
</dbReference>
<dbReference type="InterPro" id="IPR011761">
    <property type="entry name" value="ATP-grasp"/>
</dbReference>
<evidence type="ECO:0000256" key="3">
    <source>
        <dbReference type="ARBA" id="ARBA00022741"/>
    </source>
</evidence>
<dbReference type="FunFam" id="2.40.50.100:FF:000003">
    <property type="entry name" value="Acetyl-CoA carboxylase biotin carboxyl carrier protein"/>
    <property type="match status" value="1"/>
</dbReference>
<evidence type="ECO:0000256" key="6">
    <source>
        <dbReference type="PROSITE-ProRule" id="PRU00409"/>
    </source>
</evidence>
<evidence type="ECO:0000256" key="1">
    <source>
        <dbReference type="ARBA" id="ARBA00001953"/>
    </source>
</evidence>
<dbReference type="Pfam" id="PF02786">
    <property type="entry name" value="CPSase_L_D2"/>
    <property type="match status" value="1"/>
</dbReference>
<dbReference type="InterPro" id="IPR011053">
    <property type="entry name" value="Single_hybrid_motif"/>
</dbReference>
<evidence type="ECO:0000256" key="2">
    <source>
        <dbReference type="ARBA" id="ARBA00022598"/>
    </source>
</evidence>
<dbReference type="CDD" id="cd06850">
    <property type="entry name" value="biotinyl_domain"/>
    <property type="match status" value="1"/>
</dbReference>
<dbReference type="EMBL" id="BDSP01000083">
    <property type="protein sequence ID" value="GAX14774.1"/>
    <property type="molecule type" value="Genomic_DNA"/>
</dbReference>
<protein>
    <submittedName>
        <fullName evidence="10">3-methylcrotonyl-CoA carboxylase alpha subunit</fullName>
        <ecNumber evidence="10">6.4.1.4</ecNumber>
    </submittedName>
</protein>
<dbReference type="InterPro" id="IPR001882">
    <property type="entry name" value="Biotin_BS"/>
</dbReference>
<dbReference type="GO" id="GO:0005524">
    <property type="term" value="F:ATP binding"/>
    <property type="evidence" value="ECO:0007669"/>
    <property type="project" value="UniProtKB-UniRule"/>
</dbReference>
<sequence>MLRSSLSTLYSAARRDYSTTLLRNKERPNISSVLIANRGEIAHRIVRTLNKWDIESHTVHSCVDPRVKGSNYTHPIGTGPQSNESYLLGEKYIDLCLQHNIQAIHPGYGFLSESTAFAQAVIDAGLTWIGPSPHSMNLMASKSVAKQIMQDRGVPVTPSYHNDENQSYEHLLQQAREIGFPVLIKAVMGGGGKGMRIVRQEKEFLSSLQACQREAAASFKNDIVLLEKYLDQPKHVEVQILADSHGTTLALAERDCSLQRRHQKIIEEAPASYLSDEIRQDLWYAAVQAAEAVNYVNAGTIEFLLDSNLKSFYFCEMNTRLQVEHPITEMITGLDLVEQQLRVAAGERLAFSQEDVVCRGHAFEARVYAENPAQQFLPAAGDMWYCQTPQDGCRVDHIPDHSHVSVFYDPMISKVIVHGGDRDQALKKLVRSLQQYHVAGVPTNLEFLLKCAKHPVFSASAAQVHTGFLADHPLQEELAVKHAGPSPLSQALGACVVQLWLEQRLECFDDTSTSQPWSNRWGTWRLGGHLQVRKLPWIKDSSMSCTYQPDGSYQMTLEDGTSYHVRVSKSHTVSRNELHFVVDDSIHWTVTAVLSMPTHDSLHVCLWPKNHPTDFLWEFKVPHPYMHHSNDGEAKALHSGQIKSPMPGTLRTVECQVGQTVVKGQTLVVMEAMKMEHALVAPFDGTVTQVWSFAAKTVPDGAVLVTLEPTESTGLDGGVSPETNFAVQ</sequence>
<dbReference type="SUPFAM" id="SSF56059">
    <property type="entry name" value="Glutathione synthetase ATP-binding domain-like"/>
    <property type="match status" value="1"/>
</dbReference>
<evidence type="ECO:0000313" key="11">
    <source>
        <dbReference type="Proteomes" id="UP000198406"/>
    </source>
</evidence>
<feature type="domain" description="ATP-grasp" evidence="8">
    <location>
        <begin position="146"/>
        <end position="345"/>
    </location>
</feature>
<organism evidence="10 11">
    <name type="scientific">Fistulifera solaris</name>
    <name type="common">Oleaginous diatom</name>
    <dbReference type="NCBI Taxonomy" id="1519565"/>
    <lineage>
        <taxon>Eukaryota</taxon>
        <taxon>Sar</taxon>
        <taxon>Stramenopiles</taxon>
        <taxon>Ochrophyta</taxon>
        <taxon>Bacillariophyta</taxon>
        <taxon>Bacillariophyceae</taxon>
        <taxon>Bacillariophycidae</taxon>
        <taxon>Naviculales</taxon>
        <taxon>Naviculaceae</taxon>
        <taxon>Fistulifera</taxon>
    </lineage>
</organism>
<dbReference type="EC" id="6.4.1.4" evidence="10"/>
<dbReference type="InterPro" id="IPR000089">
    <property type="entry name" value="Biotin_lipoyl"/>
</dbReference>
<dbReference type="InterPro" id="IPR011054">
    <property type="entry name" value="Rudment_hybrid_motif"/>
</dbReference>